<dbReference type="PROSITE" id="PS50893">
    <property type="entry name" value="ABC_TRANSPORTER_2"/>
    <property type="match status" value="1"/>
</dbReference>
<proteinExistence type="predicted"/>
<dbReference type="InterPro" id="IPR027417">
    <property type="entry name" value="P-loop_NTPase"/>
</dbReference>
<sequence>MFDIDIRKTVRSPKRAFALRVAFRTDSQRVVIVGPSGSGKSLTLQAIAGLLRPDEGRIAVAGTELFNSATGRNLPPQARKVGYLFQDYALFPHLNVRQNIGFGLNRGWFNRENSASAVAVDHWLDMFRLRHVAHQRPDELSGGQRQRVALARALAPQPSALLLDEPFAALDRGLRARLRGELDRIQRHLGIPMILITHDEEDAALLGDHVVRLRDGMVDDDPDRIADAEGECDDLALPPGFTQTNPNP</sequence>
<dbReference type="Pfam" id="PF00005">
    <property type="entry name" value="ABC_tran"/>
    <property type="match status" value="1"/>
</dbReference>
<dbReference type="SUPFAM" id="SSF52540">
    <property type="entry name" value="P-loop containing nucleoside triphosphate hydrolases"/>
    <property type="match status" value="1"/>
</dbReference>
<dbReference type="InterPro" id="IPR017871">
    <property type="entry name" value="ABC_transporter-like_CS"/>
</dbReference>
<dbReference type="SMART" id="SM00382">
    <property type="entry name" value="AAA"/>
    <property type="match status" value="1"/>
</dbReference>
<keyword evidence="1" id="KW-0813">Transport</keyword>
<evidence type="ECO:0000256" key="1">
    <source>
        <dbReference type="ARBA" id="ARBA00022448"/>
    </source>
</evidence>
<name>A0ABT2CUR4_9BURK</name>
<evidence type="ECO:0000256" key="2">
    <source>
        <dbReference type="ARBA" id="ARBA00022475"/>
    </source>
</evidence>
<gene>
    <name evidence="6" type="ORF">NX778_06555</name>
</gene>
<dbReference type="RefSeq" id="WP_258810866.1">
    <property type="nucleotide sequence ID" value="NZ_JANUGU010000001.1"/>
</dbReference>
<keyword evidence="3" id="KW-0547">Nucleotide-binding</keyword>
<dbReference type="EMBL" id="JANUGU010000001">
    <property type="protein sequence ID" value="MCS0657722.1"/>
    <property type="molecule type" value="Genomic_DNA"/>
</dbReference>
<dbReference type="Proteomes" id="UP001204621">
    <property type="component" value="Unassembled WGS sequence"/>
</dbReference>
<dbReference type="InterPro" id="IPR003439">
    <property type="entry name" value="ABC_transporter-like_ATP-bd"/>
</dbReference>
<dbReference type="PROSITE" id="PS00211">
    <property type="entry name" value="ABC_TRANSPORTER_1"/>
    <property type="match status" value="1"/>
</dbReference>
<comment type="caution">
    <text evidence="6">The sequence shown here is derived from an EMBL/GenBank/DDBJ whole genome shotgun (WGS) entry which is preliminary data.</text>
</comment>
<protein>
    <submittedName>
        <fullName evidence="6">ATP-binding cassette domain-containing protein</fullName>
    </submittedName>
</protein>
<evidence type="ECO:0000256" key="4">
    <source>
        <dbReference type="ARBA" id="ARBA00022840"/>
    </source>
</evidence>
<dbReference type="Gene3D" id="3.40.50.300">
    <property type="entry name" value="P-loop containing nucleotide triphosphate hydrolases"/>
    <property type="match status" value="1"/>
</dbReference>
<organism evidence="6 7">
    <name type="scientific">Massilia terrae</name>
    <dbReference type="NCBI Taxonomy" id="1811224"/>
    <lineage>
        <taxon>Bacteria</taxon>
        <taxon>Pseudomonadati</taxon>
        <taxon>Pseudomonadota</taxon>
        <taxon>Betaproteobacteria</taxon>
        <taxon>Burkholderiales</taxon>
        <taxon>Oxalobacteraceae</taxon>
        <taxon>Telluria group</taxon>
        <taxon>Massilia</taxon>
    </lineage>
</organism>
<keyword evidence="2" id="KW-0472">Membrane</keyword>
<evidence type="ECO:0000259" key="5">
    <source>
        <dbReference type="PROSITE" id="PS50893"/>
    </source>
</evidence>
<reference evidence="6 7" key="1">
    <citation type="submission" date="2022-08" db="EMBL/GenBank/DDBJ databases">
        <title>Reclassification of Massilia species as members of the genera Telluria, Duganella, Pseudoduganella, Mokoshia gen. nov. and Zemynaea gen. nov. using orthogonal and non-orthogonal genome-based approaches.</title>
        <authorList>
            <person name="Bowman J.P."/>
        </authorList>
    </citation>
    <scope>NUCLEOTIDE SEQUENCE [LARGE SCALE GENOMIC DNA]</scope>
    <source>
        <strain evidence="6 7">JCM 31606</strain>
    </source>
</reference>
<dbReference type="InterPro" id="IPR050093">
    <property type="entry name" value="ABC_SmlMolc_Importer"/>
</dbReference>
<evidence type="ECO:0000256" key="3">
    <source>
        <dbReference type="ARBA" id="ARBA00022741"/>
    </source>
</evidence>
<keyword evidence="4 6" id="KW-0067">ATP-binding</keyword>
<dbReference type="InterPro" id="IPR003593">
    <property type="entry name" value="AAA+_ATPase"/>
</dbReference>
<keyword evidence="2" id="KW-1003">Cell membrane</keyword>
<keyword evidence="7" id="KW-1185">Reference proteome</keyword>
<dbReference type="PANTHER" id="PTHR42781:SF4">
    <property type="entry name" value="SPERMIDINE_PUTRESCINE IMPORT ATP-BINDING PROTEIN POTA"/>
    <property type="match status" value="1"/>
</dbReference>
<accession>A0ABT2CUR4</accession>
<dbReference type="GO" id="GO:0005524">
    <property type="term" value="F:ATP binding"/>
    <property type="evidence" value="ECO:0007669"/>
    <property type="project" value="UniProtKB-KW"/>
</dbReference>
<evidence type="ECO:0000313" key="7">
    <source>
        <dbReference type="Proteomes" id="UP001204621"/>
    </source>
</evidence>
<evidence type="ECO:0000313" key="6">
    <source>
        <dbReference type="EMBL" id="MCS0657722.1"/>
    </source>
</evidence>
<dbReference type="PANTHER" id="PTHR42781">
    <property type="entry name" value="SPERMIDINE/PUTRESCINE IMPORT ATP-BINDING PROTEIN POTA"/>
    <property type="match status" value="1"/>
</dbReference>
<feature type="domain" description="ABC transporter" evidence="5">
    <location>
        <begin position="1"/>
        <end position="240"/>
    </location>
</feature>